<dbReference type="Gene3D" id="1.10.10.10">
    <property type="entry name" value="Winged helix-like DNA-binding domain superfamily/Winged helix DNA-binding domain"/>
    <property type="match status" value="1"/>
</dbReference>
<evidence type="ECO:0000256" key="2">
    <source>
        <dbReference type="ARBA" id="ARBA00023125"/>
    </source>
</evidence>
<dbReference type="EMBL" id="JAUOTP010000005">
    <property type="protein sequence ID" value="MDO6415161.1"/>
    <property type="molecule type" value="Genomic_DNA"/>
</dbReference>
<protein>
    <submittedName>
        <fullName evidence="5">Crp/Fnr family transcriptional regulator</fullName>
    </submittedName>
</protein>
<dbReference type="Proteomes" id="UP001169764">
    <property type="component" value="Unassembled WGS sequence"/>
</dbReference>
<dbReference type="Pfam" id="PF13545">
    <property type="entry name" value="HTH_Crp_2"/>
    <property type="match status" value="1"/>
</dbReference>
<dbReference type="InterPro" id="IPR036390">
    <property type="entry name" value="WH_DNA-bd_sf"/>
</dbReference>
<dbReference type="InterPro" id="IPR036388">
    <property type="entry name" value="WH-like_DNA-bd_sf"/>
</dbReference>
<dbReference type="PRINTS" id="PR00034">
    <property type="entry name" value="HTHCRP"/>
</dbReference>
<dbReference type="SMART" id="SM00419">
    <property type="entry name" value="HTH_CRP"/>
    <property type="match status" value="1"/>
</dbReference>
<dbReference type="CDD" id="cd00038">
    <property type="entry name" value="CAP_ED"/>
    <property type="match status" value="1"/>
</dbReference>
<name>A0ABT8Y9Z2_9SPHN</name>
<sequence>MSQAFLAKILSAGDLSPADQSLVLRLLDDVRTVAARRDIIRDGERPDHVHVMIEGWACRYKVLRAGPRQITAFLLPGDFCDTHVTIFNEMDHGIAAISESRVAYVPRGRMLELTERPGIARAFWWASLVDEAVLRAWIVNLGRRDAFDRVGHLICELHARLHNVGLADDGTFDMPLTQEELSDALGLTPVHVNRVLKRLREEGLMSFRRRQITISDIAALRAATDFDPIYLHLSKQRVPVPTA</sequence>
<reference evidence="5" key="1">
    <citation type="submission" date="2023-07" db="EMBL/GenBank/DDBJ databases">
        <authorList>
            <person name="Kim M."/>
        </authorList>
    </citation>
    <scope>NUCLEOTIDE SEQUENCE</scope>
    <source>
        <strain evidence="5">BIUV-7</strain>
    </source>
</reference>
<dbReference type="InterPro" id="IPR018490">
    <property type="entry name" value="cNMP-bd_dom_sf"/>
</dbReference>
<keyword evidence="1" id="KW-0805">Transcription regulation</keyword>
<keyword evidence="6" id="KW-1185">Reference proteome</keyword>
<dbReference type="PROSITE" id="PS51063">
    <property type="entry name" value="HTH_CRP_2"/>
    <property type="match status" value="1"/>
</dbReference>
<dbReference type="Gene3D" id="2.60.120.10">
    <property type="entry name" value="Jelly Rolls"/>
    <property type="match status" value="1"/>
</dbReference>
<dbReference type="InterPro" id="IPR014710">
    <property type="entry name" value="RmlC-like_jellyroll"/>
</dbReference>
<dbReference type="SUPFAM" id="SSF51206">
    <property type="entry name" value="cAMP-binding domain-like"/>
    <property type="match status" value="1"/>
</dbReference>
<dbReference type="InterPro" id="IPR012318">
    <property type="entry name" value="HTH_CRP"/>
</dbReference>
<dbReference type="RefSeq" id="WP_303542974.1">
    <property type="nucleotide sequence ID" value="NZ_JAUOTP010000005.1"/>
</dbReference>
<dbReference type="InterPro" id="IPR000595">
    <property type="entry name" value="cNMP-bd_dom"/>
</dbReference>
<keyword evidence="2" id="KW-0238">DNA-binding</keyword>
<gene>
    <name evidence="5" type="ORF">Q4F19_12285</name>
</gene>
<evidence type="ECO:0000313" key="6">
    <source>
        <dbReference type="Proteomes" id="UP001169764"/>
    </source>
</evidence>
<evidence type="ECO:0000259" key="4">
    <source>
        <dbReference type="PROSITE" id="PS51063"/>
    </source>
</evidence>
<feature type="domain" description="HTH crp-type" evidence="4">
    <location>
        <begin position="144"/>
        <end position="218"/>
    </location>
</feature>
<organism evidence="5 6">
    <name type="scientific">Sphingomonas natans</name>
    <dbReference type="NCBI Taxonomy" id="3063330"/>
    <lineage>
        <taxon>Bacteria</taxon>
        <taxon>Pseudomonadati</taxon>
        <taxon>Pseudomonadota</taxon>
        <taxon>Alphaproteobacteria</taxon>
        <taxon>Sphingomonadales</taxon>
        <taxon>Sphingomonadaceae</taxon>
        <taxon>Sphingomonas</taxon>
    </lineage>
</organism>
<dbReference type="Pfam" id="PF00027">
    <property type="entry name" value="cNMP_binding"/>
    <property type="match status" value="1"/>
</dbReference>
<evidence type="ECO:0000256" key="1">
    <source>
        <dbReference type="ARBA" id="ARBA00023015"/>
    </source>
</evidence>
<evidence type="ECO:0000256" key="3">
    <source>
        <dbReference type="ARBA" id="ARBA00023163"/>
    </source>
</evidence>
<comment type="caution">
    <text evidence="5">The sequence shown here is derived from an EMBL/GenBank/DDBJ whole genome shotgun (WGS) entry which is preliminary data.</text>
</comment>
<dbReference type="SUPFAM" id="SSF46785">
    <property type="entry name" value="Winged helix' DNA-binding domain"/>
    <property type="match status" value="1"/>
</dbReference>
<proteinExistence type="predicted"/>
<keyword evidence="3" id="KW-0804">Transcription</keyword>
<accession>A0ABT8Y9Z2</accession>
<evidence type="ECO:0000313" key="5">
    <source>
        <dbReference type="EMBL" id="MDO6415161.1"/>
    </source>
</evidence>